<dbReference type="Gene3D" id="3.40.50.620">
    <property type="entry name" value="HUPs"/>
    <property type="match status" value="1"/>
</dbReference>
<dbReference type="InterPro" id="IPR002500">
    <property type="entry name" value="PAPS_reduct_dom"/>
</dbReference>
<accession>R8BPE5</accession>
<dbReference type="InterPro" id="IPR014729">
    <property type="entry name" value="Rossmann-like_a/b/a_fold"/>
</dbReference>
<protein>
    <recommendedName>
        <fullName evidence="2">FAD synthase</fullName>
        <ecNumber evidence="2">2.7.7.2</ecNumber>
    </recommendedName>
    <alternativeName>
        <fullName evidence="10">FAD pyrophosphorylase</fullName>
    </alternativeName>
    <alternativeName>
        <fullName evidence="11">FMN adenylyltransferase</fullName>
    </alternativeName>
</protein>
<evidence type="ECO:0000256" key="2">
    <source>
        <dbReference type="ARBA" id="ARBA00012393"/>
    </source>
</evidence>
<dbReference type="CDD" id="cd23948">
    <property type="entry name" value="FAD_synthase"/>
    <property type="match status" value="1"/>
</dbReference>
<feature type="region of interest" description="Disordered" evidence="13">
    <location>
        <begin position="1"/>
        <end position="42"/>
    </location>
</feature>
<evidence type="ECO:0000256" key="8">
    <source>
        <dbReference type="ARBA" id="ARBA00022827"/>
    </source>
</evidence>
<evidence type="ECO:0000256" key="5">
    <source>
        <dbReference type="ARBA" id="ARBA00022679"/>
    </source>
</evidence>
<feature type="domain" description="Phosphoadenosine phosphosulphate reductase" evidence="14">
    <location>
        <begin position="185"/>
        <end position="269"/>
    </location>
</feature>
<evidence type="ECO:0000256" key="9">
    <source>
        <dbReference type="ARBA" id="ARBA00022840"/>
    </source>
</evidence>
<gene>
    <name evidence="15" type="ORF">UCRPA7_3364</name>
</gene>
<evidence type="ECO:0000256" key="6">
    <source>
        <dbReference type="ARBA" id="ARBA00022695"/>
    </source>
</evidence>
<keyword evidence="8" id="KW-0274">FAD</keyword>
<dbReference type="PANTHER" id="PTHR23293:SF9">
    <property type="entry name" value="FAD SYNTHASE"/>
    <property type="match status" value="1"/>
</dbReference>
<reference evidence="16" key="1">
    <citation type="journal article" date="2013" name="Genome Announc.">
        <title>Draft genome sequence of the ascomycete Phaeoacremonium aleophilum strain UCR-PA7, a causal agent of the esca disease complex in grapevines.</title>
        <authorList>
            <person name="Blanco-Ulate B."/>
            <person name="Rolshausen P."/>
            <person name="Cantu D."/>
        </authorList>
    </citation>
    <scope>NUCLEOTIDE SEQUENCE [LARGE SCALE GENOMIC DNA]</scope>
    <source>
        <strain evidence="16">UCR-PA7</strain>
    </source>
</reference>
<dbReference type="GeneID" id="19323705"/>
<evidence type="ECO:0000313" key="16">
    <source>
        <dbReference type="Proteomes" id="UP000014074"/>
    </source>
</evidence>
<organism evidence="15 16">
    <name type="scientific">Phaeoacremonium minimum (strain UCR-PA7)</name>
    <name type="common">Esca disease fungus</name>
    <name type="synonym">Togninia minima</name>
    <dbReference type="NCBI Taxonomy" id="1286976"/>
    <lineage>
        <taxon>Eukaryota</taxon>
        <taxon>Fungi</taxon>
        <taxon>Dikarya</taxon>
        <taxon>Ascomycota</taxon>
        <taxon>Pezizomycotina</taxon>
        <taxon>Sordariomycetes</taxon>
        <taxon>Sordariomycetidae</taxon>
        <taxon>Togniniales</taxon>
        <taxon>Togniniaceae</taxon>
        <taxon>Phaeoacremonium</taxon>
    </lineage>
</organism>
<keyword evidence="5" id="KW-0808">Transferase</keyword>
<evidence type="ECO:0000256" key="13">
    <source>
        <dbReference type="SAM" id="MobiDB-lite"/>
    </source>
</evidence>
<keyword evidence="6" id="KW-0548">Nucleotidyltransferase</keyword>
<evidence type="ECO:0000256" key="4">
    <source>
        <dbReference type="ARBA" id="ARBA00022643"/>
    </source>
</evidence>
<dbReference type="RefSeq" id="XP_007914148.1">
    <property type="nucleotide sequence ID" value="XM_007915957.1"/>
</dbReference>
<sequence length="301" mass="33043">MTQNHIHPPHLSSSSSNDGVAQGLANGNGPLKPSGSGDGDVLGERSLEEVSFEIRDKVEAFLATEAPTALLKKVQGQVREAMGVIEDALRRPDQLSLSYNGGKDCLVLLVLILACLPRRYSSSSSSSSSSPADETNDTANGFPTTLQAVYIVSQHPFAEVDSFVEASCGTYHLDLKRYSLPMRAALDAYLQDRPSLRAIFVGTRRTDPHGERLTHFDPTDAGWPAFMRVHPVIDWHYVEIWAFIRQLDIPYCPLYDQGYTSLGGTQDTLPNPHLKAEGGKTGFLPAYELVEDGEERLGRDR</sequence>
<evidence type="ECO:0000313" key="15">
    <source>
        <dbReference type="EMBL" id="EOO01170.1"/>
    </source>
</evidence>
<evidence type="ECO:0000256" key="12">
    <source>
        <dbReference type="ARBA" id="ARBA00049494"/>
    </source>
</evidence>
<keyword evidence="16" id="KW-1185">Reference proteome</keyword>
<evidence type="ECO:0000259" key="14">
    <source>
        <dbReference type="Pfam" id="PF01507"/>
    </source>
</evidence>
<evidence type="ECO:0000256" key="10">
    <source>
        <dbReference type="ARBA" id="ARBA00031145"/>
    </source>
</evidence>
<dbReference type="SUPFAM" id="SSF52402">
    <property type="entry name" value="Adenine nucleotide alpha hydrolases-like"/>
    <property type="match status" value="1"/>
</dbReference>
<dbReference type="EMBL" id="KB933041">
    <property type="protein sequence ID" value="EOO01170.1"/>
    <property type="molecule type" value="Genomic_DNA"/>
</dbReference>
<dbReference type="Proteomes" id="UP000014074">
    <property type="component" value="Unassembled WGS sequence"/>
</dbReference>
<evidence type="ECO:0000256" key="3">
    <source>
        <dbReference type="ARBA" id="ARBA00022630"/>
    </source>
</evidence>
<keyword evidence="4" id="KW-0288">FMN</keyword>
<keyword evidence="9" id="KW-0067">ATP-binding</keyword>
<dbReference type="PANTHER" id="PTHR23293">
    <property type="entry name" value="FAD SYNTHETASE-RELATED FMN ADENYLYLTRANSFERASE"/>
    <property type="match status" value="1"/>
</dbReference>
<dbReference type="EC" id="2.7.7.2" evidence="2"/>
<proteinExistence type="predicted"/>
<evidence type="ECO:0000256" key="11">
    <source>
        <dbReference type="ARBA" id="ARBA00031871"/>
    </source>
</evidence>
<comment type="catalytic activity">
    <reaction evidence="12">
        <text>FMN + ATP + H(+) = FAD + diphosphate</text>
        <dbReference type="Rhea" id="RHEA:17237"/>
        <dbReference type="ChEBI" id="CHEBI:15378"/>
        <dbReference type="ChEBI" id="CHEBI:30616"/>
        <dbReference type="ChEBI" id="CHEBI:33019"/>
        <dbReference type="ChEBI" id="CHEBI:57692"/>
        <dbReference type="ChEBI" id="CHEBI:58210"/>
        <dbReference type="EC" id="2.7.7.2"/>
    </reaction>
</comment>
<keyword evidence="7" id="KW-0547">Nucleotide-binding</keyword>
<evidence type="ECO:0000256" key="1">
    <source>
        <dbReference type="ARBA" id="ARBA00004726"/>
    </source>
</evidence>
<name>R8BPE5_PHAM7</name>
<dbReference type="FunFam" id="3.40.50.620:FF:000187">
    <property type="entry name" value="Probable FAD synthetase"/>
    <property type="match status" value="1"/>
</dbReference>
<dbReference type="Pfam" id="PF01507">
    <property type="entry name" value="PAPS_reduct"/>
    <property type="match status" value="1"/>
</dbReference>
<dbReference type="eggNOG" id="KOG2644">
    <property type="taxonomic scope" value="Eukaryota"/>
</dbReference>
<dbReference type="GO" id="GO:0005524">
    <property type="term" value="F:ATP binding"/>
    <property type="evidence" value="ECO:0007669"/>
    <property type="project" value="UniProtKB-KW"/>
</dbReference>
<dbReference type="GO" id="GO:0003919">
    <property type="term" value="F:FMN adenylyltransferase activity"/>
    <property type="evidence" value="ECO:0007669"/>
    <property type="project" value="UniProtKB-EC"/>
</dbReference>
<comment type="pathway">
    <text evidence="1">Cofactor biosynthesis; FAD biosynthesis; FAD from FMN: step 1/1.</text>
</comment>
<dbReference type="KEGG" id="tmn:UCRPA7_3364"/>
<keyword evidence="3" id="KW-0285">Flavoprotein</keyword>
<evidence type="ECO:0000256" key="7">
    <source>
        <dbReference type="ARBA" id="ARBA00022741"/>
    </source>
</evidence>
<dbReference type="GO" id="GO:0006747">
    <property type="term" value="P:FAD biosynthetic process"/>
    <property type="evidence" value="ECO:0007669"/>
    <property type="project" value="TreeGrafter"/>
</dbReference>
<dbReference type="OrthoDB" id="270728at2759"/>
<dbReference type="AlphaFoldDB" id="R8BPE5"/>
<dbReference type="HOGENOM" id="CLU_056971_0_0_1"/>